<sequence length="207" mass="23787">MANVFLFPVKRYLNRANPHVCLITSVFVTILLLFLITLSFAQASATAYKPLNFRTFFKIAKCNAYLNLTKLFNLFNLCAKLKTIPTFAIFVPLLKVCGIIRLPAVIKKGYVAGKRDRHGLFYDRKLVVMLMAHYREKQLKLSKRKTHCLKKGKKLNKPKRISKGKLRLNQAKVLGPIGLFVKRLKLILISINSLIAFVLKLKNLKKW</sequence>
<reference evidence="2" key="4">
    <citation type="journal article" date="2015" name="G3 (Bethesda)">
        <title>Genome sequences of three phytopathogenic species of the Magnaporthaceae family of fungi.</title>
        <authorList>
            <person name="Okagaki L.H."/>
            <person name="Nunes C.C."/>
            <person name="Sailsbery J."/>
            <person name="Clay B."/>
            <person name="Brown D."/>
            <person name="John T."/>
            <person name="Oh Y."/>
            <person name="Young N."/>
            <person name="Fitzgerald M."/>
            <person name="Haas B.J."/>
            <person name="Zeng Q."/>
            <person name="Young S."/>
            <person name="Adiconis X."/>
            <person name="Fan L."/>
            <person name="Levin J.Z."/>
            <person name="Mitchell T.K."/>
            <person name="Okubara P.A."/>
            <person name="Farman M.L."/>
            <person name="Kohn L.M."/>
            <person name="Birren B."/>
            <person name="Ma L.-J."/>
            <person name="Dean R.A."/>
        </authorList>
    </citation>
    <scope>NUCLEOTIDE SEQUENCE</scope>
    <source>
        <strain evidence="2">R3-111a-1</strain>
    </source>
</reference>
<keyword evidence="3" id="KW-1185">Reference proteome</keyword>
<dbReference type="HOGENOM" id="CLU_1326448_0_0_1"/>
<dbReference type="GeneID" id="20345179"/>
<evidence type="ECO:0000313" key="1">
    <source>
        <dbReference type="EMBL" id="EJT79637.1"/>
    </source>
</evidence>
<evidence type="ECO:0000313" key="3">
    <source>
        <dbReference type="Proteomes" id="UP000006039"/>
    </source>
</evidence>
<gene>
    <name evidence="2" type="primary">20345179</name>
    <name evidence="1" type="ORF">GGTG_04721</name>
</gene>
<dbReference type="Proteomes" id="UP000006039">
    <property type="component" value="Unassembled WGS sequence"/>
</dbReference>
<reference evidence="2" key="5">
    <citation type="submission" date="2018-04" db="UniProtKB">
        <authorList>
            <consortium name="EnsemblFungi"/>
        </authorList>
    </citation>
    <scope>IDENTIFICATION</scope>
    <source>
        <strain evidence="2">R3-111a-1</strain>
    </source>
</reference>
<organism evidence="1">
    <name type="scientific">Gaeumannomyces tritici (strain R3-111a-1)</name>
    <name type="common">Wheat and barley take-all root rot fungus</name>
    <name type="synonym">Gaeumannomyces graminis var. tritici</name>
    <dbReference type="NCBI Taxonomy" id="644352"/>
    <lineage>
        <taxon>Eukaryota</taxon>
        <taxon>Fungi</taxon>
        <taxon>Dikarya</taxon>
        <taxon>Ascomycota</taxon>
        <taxon>Pezizomycotina</taxon>
        <taxon>Sordariomycetes</taxon>
        <taxon>Sordariomycetidae</taxon>
        <taxon>Magnaporthales</taxon>
        <taxon>Magnaporthaceae</taxon>
        <taxon>Gaeumannomyces</taxon>
    </lineage>
</organism>
<dbReference type="EMBL" id="GL385396">
    <property type="protein sequence ID" value="EJT79637.1"/>
    <property type="molecule type" value="Genomic_DNA"/>
</dbReference>
<reference evidence="1" key="2">
    <citation type="submission" date="2010-07" db="EMBL/GenBank/DDBJ databases">
        <authorList>
            <consortium name="The Broad Institute Genome Sequencing Platform"/>
            <consortium name="Broad Institute Genome Sequencing Center for Infectious Disease"/>
            <person name="Ma L.-J."/>
            <person name="Dead R."/>
            <person name="Young S."/>
            <person name="Zeng Q."/>
            <person name="Koehrsen M."/>
            <person name="Alvarado L."/>
            <person name="Berlin A."/>
            <person name="Chapman S.B."/>
            <person name="Chen Z."/>
            <person name="Freedman E."/>
            <person name="Gellesch M."/>
            <person name="Goldberg J."/>
            <person name="Griggs A."/>
            <person name="Gujja S."/>
            <person name="Heilman E.R."/>
            <person name="Heiman D."/>
            <person name="Hepburn T."/>
            <person name="Howarth C."/>
            <person name="Jen D."/>
            <person name="Larson L."/>
            <person name="Mehta T."/>
            <person name="Neiman D."/>
            <person name="Pearson M."/>
            <person name="Roberts A."/>
            <person name="Saif S."/>
            <person name="Shea T."/>
            <person name="Shenoy N."/>
            <person name="Sisk P."/>
            <person name="Stolte C."/>
            <person name="Sykes S."/>
            <person name="Walk T."/>
            <person name="White J."/>
            <person name="Yandava C."/>
            <person name="Haas B."/>
            <person name="Nusbaum C."/>
            <person name="Birren B."/>
        </authorList>
    </citation>
    <scope>NUCLEOTIDE SEQUENCE</scope>
    <source>
        <strain evidence="1">R3-111a-1</strain>
    </source>
</reference>
<accession>J3NTX2</accession>
<dbReference type="RefSeq" id="XP_009220782.1">
    <property type="nucleotide sequence ID" value="XM_009222518.1"/>
</dbReference>
<dbReference type="AlphaFoldDB" id="J3NTX2"/>
<name>J3NTX2_GAET3</name>
<dbReference type="VEuPathDB" id="FungiDB:GGTG_04721"/>
<reference evidence="3" key="1">
    <citation type="submission" date="2010-07" db="EMBL/GenBank/DDBJ databases">
        <title>The genome sequence of Gaeumannomyces graminis var. tritici strain R3-111a-1.</title>
        <authorList>
            <consortium name="The Broad Institute Genome Sequencing Platform"/>
            <person name="Ma L.-J."/>
            <person name="Dead R."/>
            <person name="Young S."/>
            <person name="Zeng Q."/>
            <person name="Koehrsen M."/>
            <person name="Alvarado L."/>
            <person name="Berlin A."/>
            <person name="Chapman S.B."/>
            <person name="Chen Z."/>
            <person name="Freedman E."/>
            <person name="Gellesch M."/>
            <person name="Goldberg J."/>
            <person name="Griggs A."/>
            <person name="Gujja S."/>
            <person name="Heilman E.R."/>
            <person name="Heiman D."/>
            <person name="Hepburn T."/>
            <person name="Howarth C."/>
            <person name="Jen D."/>
            <person name="Larson L."/>
            <person name="Mehta T."/>
            <person name="Neiman D."/>
            <person name="Pearson M."/>
            <person name="Roberts A."/>
            <person name="Saif S."/>
            <person name="Shea T."/>
            <person name="Shenoy N."/>
            <person name="Sisk P."/>
            <person name="Stolte C."/>
            <person name="Sykes S."/>
            <person name="Walk T."/>
            <person name="White J."/>
            <person name="Yandava C."/>
            <person name="Haas B."/>
            <person name="Nusbaum C."/>
            <person name="Birren B."/>
        </authorList>
    </citation>
    <scope>NUCLEOTIDE SEQUENCE [LARGE SCALE GENOMIC DNA]</scope>
    <source>
        <strain evidence="3">R3-111a-1</strain>
    </source>
</reference>
<evidence type="ECO:0000313" key="2">
    <source>
        <dbReference type="EnsemblFungi" id="EJT79637"/>
    </source>
</evidence>
<dbReference type="EnsemblFungi" id="EJT79637">
    <property type="protein sequence ID" value="EJT79637"/>
    <property type="gene ID" value="GGTG_04721"/>
</dbReference>
<protein>
    <submittedName>
        <fullName evidence="1 2">Uncharacterized protein</fullName>
    </submittedName>
</protein>
<reference evidence="1" key="3">
    <citation type="submission" date="2010-09" db="EMBL/GenBank/DDBJ databases">
        <title>Annotation of Gaeumannomyces graminis var. tritici R3-111a-1.</title>
        <authorList>
            <consortium name="The Broad Institute Genome Sequencing Platform"/>
            <person name="Ma L.-J."/>
            <person name="Dead R."/>
            <person name="Young S.K."/>
            <person name="Zeng Q."/>
            <person name="Gargeya S."/>
            <person name="Fitzgerald M."/>
            <person name="Haas B."/>
            <person name="Abouelleil A."/>
            <person name="Alvarado L."/>
            <person name="Arachchi H.M."/>
            <person name="Berlin A."/>
            <person name="Brown A."/>
            <person name="Chapman S.B."/>
            <person name="Chen Z."/>
            <person name="Dunbar C."/>
            <person name="Freedman E."/>
            <person name="Gearin G."/>
            <person name="Gellesch M."/>
            <person name="Goldberg J."/>
            <person name="Griggs A."/>
            <person name="Gujja S."/>
            <person name="Heiman D."/>
            <person name="Howarth C."/>
            <person name="Larson L."/>
            <person name="Lui A."/>
            <person name="MacDonald P.J.P."/>
            <person name="Mehta T."/>
            <person name="Montmayeur A."/>
            <person name="Murphy C."/>
            <person name="Neiman D."/>
            <person name="Pearson M."/>
            <person name="Priest M."/>
            <person name="Roberts A."/>
            <person name="Saif S."/>
            <person name="Shea T."/>
            <person name="Shenoy N."/>
            <person name="Sisk P."/>
            <person name="Stolte C."/>
            <person name="Sykes S."/>
            <person name="Yandava C."/>
            <person name="Wortman J."/>
            <person name="Nusbaum C."/>
            <person name="Birren B."/>
        </authorList>
    </citation>
    <scope>NUCLEOTIDE SEQUENCE</scope>
    <source>
        <strain evidence="1">R3-111a-1</strain>
    </source>
</reference>
<proteinExistence type="predicted"/>